<evidence type="ECO:0000256" key="3">
    <source>
        <dbReference type="ARBA" id="ARBA00022679"/>
    </source>
</evidence>
<evidence type="ECO:0000256" key="4">
    <source>
        <dbReference type="ARBA" id="ARBA00022962"/>
    </source>
</evidence>
<sequence>MCGIAGVIYRNPEYYHNLGLDLLKLIQPLESRGPDSCGVGLYGNSVEPQQVKVLLLAEGKVPWENVKQLLSQLAEVVAFESVGTGYRVTLQGKDEQYFSIEVLKSELVRSFPQLHLMSVGQQLEIYKEVGAAANLFQKYGLENFAGSHGIAHTRMATESVVDTYHSHPFTSAQDLCIVHNGQVSNYYKLRFVLERQGVVFETHNDSEAIAHYLRYQLLQGKSLEASLYSLLNDFDGTYTFLVATSDKVGLVRDKFAAKPAVIYESPQMIAVASEYRCLLSLPSFDSSATIREPDAGEVNVWSVASTPSQILELAGTASKV</sequence>
<dbReference type="Proteomes" id="UP000753908">
    <property type="component" value="Unassembled WGS sequence"/>
</dbReference>
<comment type="caution">
    <text evidence="6">The sequence shown here is derived from an EMBL/GenBank/DDBJ whole genome shotgun (WGS) entry which is preliminary data.</text>
</comment>
<dbReference type="InterPro" id="IPR017932">
    <property type="entry name" value="GATase_2_dom"/>
</dbReference>
<dbReference type="PROSITE" id="PS51278">
    <property type="entry name" value="GATASE_TYPE_2"/>
    <property type="match status" value="1"/>
</dbReference>
<evidence type="ECO:0000313" key="7">
    <source>
        <dbReference type="Proteomes" id="UP000753908"/>
    </source>
</evidence>
<name>A0A951PUX7_9CYAN</name>
<feature type="domain" description="Glutamine amidotransferase type-2" evidence="5">
    <location>
        <begin position="2"/>
        <end position="304"/>
    </location>
</feature>
<proteinExistence type="predicted"/>
<accession>A0A951PUX7</accession>
<keyword evidence="4" id="KW-0315">Glutamine amidotransferase</keyword>
<gene>
    <name evidence="6" type="ORF">KME25_34090</name>
</gene>
<evidence type="ECO:0000256" key="2">
    <source>
        <dbReference type="ARBA" id="ARBA00012916"/>
    </source>
</evidence>
<dbReference type="AlphaFoldDB" id="A0A951PUX7"/>
<dbReference type="GO" id="GO:0004360">
    <property type="term" value="F:glutamine-fructose-6-phosphate transaminase (isomerizing) activity"/>
    <property type="evidence" value="ECO:0007669"/>
    <property type="project" value="UniProtKB-EC"/>
</dbReference>
<dbReference type="SUPFAM" id="SSF56235">
    <property type="entry name" value="N-terminal nucleophile aminohydrolases (Ntn hydrolases)"/>
    <property type="match status" value="1"/>
</dbReference>
<dbReference type="EC" id="2.6.1.16" evidence="2"/>
<keyword evidence="3" id="KW-0808">Transferase</keyword>
<protein>
    <recommendedName>
        <fullName evidence="2">glutamine--fructose-6-phosphate transaminase (isomerizing)</fullName>
        <ecNumber evidence="2">2.6.1.16</ecNumber>
    </recommendedName>
</protein>
<dbReference type="PANTHER" id="PTHR10937">
    <property type="entry name" value="GLUCOSAMINE--FRUCTOSE-6-PHOSPHATE AMINOTRANSFERASE, ISOMERIZING"/>
    <property type="match status" value="1"/>
</dbReference>
<reference evidence="6" key="1">
    <citation type="submission" date="2021-05" db="EMBL/GenBank/DDBJ databases">
        <authorList>
            <person name="Pietrasiak N."/>
            <person name="Ward R."/>
            <person name="Stajich J.E."/>
            <person name="Kurbessoian T."/>
        </authorList>
    </citation>
    <scope>NUCLEOTIDE SEQUENCE</scope>
    <source>
        <strain evidence="6">CPER-KK1</strain>
    </source>
</reference>
<evidence type="ECO:0000256" key="1">
    <source>
        <dbReference type="ARBA" id="ARBA00001031"/>
    </source>
</evidence>
<evidence type="ECO:0000313" key="6">
    <source>
        <dbReference type="EMBL" id="MBW4549399.1"/>
    </source>
</evidence>
<reference evidence="6" key="2">
    <citation type="journal article" date="2022" name="Microbiol. Resour. Announc.">
        <title>Metagenome Sequencing to Explore Phylogenomics of Terrestrial Cyanobacteria.</title>
        <authorList>
            <person name="Ward R.D."/>
            <person name="Stajich J.E."/>
            <person name="Johansen J.R."/>
            <person name="Huntemann M."/>
            <person name="Clum A."/>
            <person name="Foster B."/>
            <person name="Foster B."/>
            <person name="Roux S."/>
            <person name="Palaniappan K."/>
            <person name="Varghese N."/>
            <person name="Mukherjee S."/>
            <person name="Reddy T.B.K."/>
            <person name="Daum C."/>
            <person name="Copeland A."/>
            <person name="Chen I.A."/>
            <person name="Ivanova N.N."/>
            <person name="Kyrpides N.C."/>
            <person name="Shapiro N."/>
            <person name="Eloe-Fadrosh E.A."/>
            <person name="Pietrasiak N."/>
        </authorList>
    </citation>
    <scope>NUCLEOTIDE SEQUENCE</scope>
    <source>
        <strain evidence="6">CPER-KK1</strain>
    </source>
</reference>
<dbReference type="InterPro" id="IPR029055">
    <property type="entry name" value="Ntn_hydrolases_N"/>
</dbReference>
<evidence type="ECO:0000259" key="5">
    <source>
        <dbReference type="PROSITE" id="PS51278"/>
    </source>
</evidence>
<dbReference type="Pfam" id="PF13522">
    <property type="entry name" value="GATase_6"/>
    <property type="match status" value="1"/>
</dbReference>
<dbReference type="EMBL" id="JAHHIF010000096">
    <property type="protein sequence ID" value="MBW4549399.1"/>
    <property type="molecule type" value="Genomic_DNA"/>
</dbReference>
<dbReference type="Gene3D" id="3.60.20.10">
    <property type="entry name" value="Glutamine Phosphoribosylpyrophosphate, subunit 1, domain 1"/>
    <property type="match status" value="1"/>
</dbReference>
<organism evidence="6 7">
    <name type="scientific">Symplocastrum torsivum CPER-KK1</name>
    <dbReference type="NCBI Taxonomy" id="450513"/>
    <lineage>
        <taxon>Bacteria</taxon>
        <taxon>Bacillati</taxon>
        <taxon>Cyanobacteriota</taxon>
        <taxon>Cyanophyceae</taxon>
        <taxon>Oscillatoriophycideae</taxon>
        <taxon>Oscillatoriales</taxon>
        <taxon>Microcoleaceae</taxon>
        <taxon>Symplocastrum</taxon>
    </lineage>
</organism>
<comment type="catalytic activity">
    <reaction evidence="1">
        <text>D-fructose 6-phosphate + L-glutamine = D-glucosamine 6-phosphate + L-glutamate</text>
        <dbReference type="Rhea" id="RHEA:13237"/>
        <dbReference type="ChEBI" id="CHEBI:29985"/>
        <dbReference type="ChEBI" id="CHEBI:58359"/>
        <dbReference type="ChEBI" id="CHEBI:58725"/>
        <dbReference type="ChEBI" id="CHEBI:61527"/>
        <dbReference type="EC" id="2.6.1.16"/>
    </reaction>
</comment>